<organism evidence="1 2">
    <name type="scientific">Pistacia atlantica</name>
    <dbReference type="NCBI Taxonomy" id="434234"/>
    <lineage>
        <taxon>Eukaryota</taxon>
        <taxon>Viridiplantae</taxon>
        <taxon>Streptophyta</taxon>
        <taxon>Embryophyta</taxon>
        <taxon>Tracheophyta</taxon>
        <taxon>Spermatophyta</taxon>
        <taxon>Magnoliopsida</taxon>
        <taxon>eudicotyledons</taxon>
        <taxon>Gunneridae</taxon>
        <taxon>Pentapetalae</taxon>
        <taxon>rosids</taxon>
        <taxon>malvids</taxon>
        <taxon>Sapindales</taxon>
        <taxon>Anacardiaceae</taxon>
        <taxon>Pistacia</taxon>
    </lineage>
</organism>
<proteinExistence type="predicted"/>
<name>A0ACC0ZVI5_9ROSI</name>
<sequence>MKNVMYSVDAPNQNYNLENLVVCALMLSRDASFCPYNQIAAIDILHLIDALLDQVRPMNMTFELHTPGVLALVSSKKGEKSYWTLMFVWVCVRDRFVCVRGFVFMIGLVTLTASRARVRDSIVRSVGGGLWVLLCRVGQASCGDGLE</sequence>
<evidence type="ECO:0000313" key="1">
    <source>
        <dbReference type="EMBL" id="KAJ0078767.1"/>
    </source>
</evidence>
<evidence type="ECO:0000313" key="2">
    <source>
        <dbReference type="Proteomes" id="UP001164250"/>
    </source>
</evidence>
<protein>
    <submittedName>
        <fullName evidence="1">Uncharacterized protein</fullName>
    </submittedName>
</protein>
<comment type="caution">
    <text evidence="1">The sequence shown here is derived from an EMBL/GenBank/DDBJ whole genome shotgun (WGS) entry which is preliminary data.</text>
</comment>
<dbReference type="Proteomes" id="UP001164250">
    <property type="component" value="Chromosome 13"/>
</dbReference>
<reference evidence="2" key="1">
    <citation type="journal article" date="2023" name="G3 (Bethesda)">
        <title>Genome assembly and association tests identify interacting loci associated with vigor, precocity, and sex in interspecific pistachio rootstocks.</title>
        <authorList>
            <person name="Palmer W."/>
            <person name="Jacygrad E."/>
            <person name="Sagayaradj S."/>
            <person name="Cavanaugh K."/>
            <person name="Han R."/>
            <person name="Bertier L."/>
            <person name="Beede B."/>
            <person name="Kafkas S."/>
            <person name="Golino D."/>
            <person name="Preece J."/>
            <person name="Michelmore R."/>
        </authorList>
    </citation>
    <scope>NUCLEOTIDE SEQUENCE [LARGE SCALE GENOMIC DNA]</scope>
</reference>
<accession>A0ACC0ZVI5</accession>
<gene>
    <name evidence="1" type="ORF">Patl1_23527</name>
</gene>
<keyword evidence="2" id="KW-1185">Reference proteome</keyword>
<dbReference type="EMBL" id="CM047909">
    <property type="protein sequence ID" value="KAJ0078767.1"/>
    <property type="molecule type" value="Genomic_DNA"/>
</dbReference>